<dbReference type="EMBL" id="JRYR02000001">
    <property type="protein sequence ID" value="OHX68000.1"/>
    <property type="molecule type" value="Genomic_DNA"/>
</dbReference>
<dbReference type="Pfam" id="PF00561">
    <property type="entry name" value="Abhydrolase_1"/>
    <property type="match status" value="1"/>
</dbReference>
<protein>
    <recommendedName>
        <fullName evidence="1">AB hydrolase-1 domain-containing protein</fullName>
    </recommendedName>
</protein>
<name>A0A1S1Z400_FLAPC</name>
<dbReference type="STRING" id="915059.NH26_17445"/>
<proteinExistence type="predicted"/>
<evidence type="ECO:0000313" key="2">
    <source>
        <dbReference type="EMBL" id="OHX68000.1"/>
    </source>
</evidence>
<dbReference type="Proteomes" id="UP000179797">
    <property type="component" value="Unassembled WGS sequence"/>
</dbReference>
<evidence type="ECO:0000313" key="3">
    <source>
        <dbReference type="Proteomes" id="UP000179797"/>
    </source>
</evidence>
<comment type="caution">
    <text evidence="2">The sequence shown here is derived from an EMBL/GenBank/DDBJ whole genome shotgun (WGS) entry which is preliminary data.</text>
</comment>
<gene>
    <name evidence="2" type="ORF">NH26_17445</name>
</gene>
<reference evidence="2 3" key="1">
    <citation type="journal article" date="2012" name="Int. J. Syst. Evol. Microbiol.">
        <title>Flammeovirga pacifica sp. nov., isolated from deep-sea sediment.</title>
        <authorList>
            <person name="Xu H."/>
            <person name="Fu Y."/>
            <person name="Yang N."/>
            <person name="Ding Z."/>
            <person name="Lai Q."/>
            <person name="Zeng R."/>
        </authorList>
    </citation>
    <scope>NUCLEOTIDE SEQUENCE [LARGE SCALE GENOMIC DNA]</scope>
    <source>
        <strain evidence="3">DSM 24597 / LMG 26175 / WPAGA1</strain>
    </source>
</reference>
<dbReference type="AlphaFoldDB" id="A0A1S1Z400"/>
<dbReference type="OrthoDB" id="9777090at2"/>
<evidence type="ECO:0000259" key="1">
    <source>
        <dbReference type="Pfam" id="PF00561"/>
    </source>
</evidence>
<dbReference type="SUPFAM" id="SSF53474">
    <property type="entry name" value="alpha/beta-Hydrolases"/>
    <property type="match status" value="1"/>
</dbReference>
<organism evidence="2 3">
    <name type="scientific">Flammeovirga pacifica</name>
    <dbReference type="NCBI Taxonomy" id="915059"/>
    <lineage>
        <taxon>Bacteria</taxon>
        <taxon>Pseudomonadati</taxon>
        <taxon>Bacteroidota</taxon>
        <taxon>Cytophagia</taxon>
        <taxon>Cytophagales</taxon>
        <taxon>Flammeovirgaceae</taxon>
        <taxon>Flammeovirga</taxon>
    </lineage>
</organism>
<feature type="domain" description="AB hydrolase-1" evidence="1">
    <location>
        <begin position="34"/>
        <end position="166"/>
    </location>
</feature>
<accession>A0A1S1Z400</accession>
<keyword evidence="3" id="KW-1185">Reference proteome</keyword>
<sequence>MSIHVKTSETLVSVGSDQLFVKRYNPQDTPTSKAILFIHGSIEGGRIFYSLKDTGLGPWLASKGYQVFIPDFRGRGKSVPKISSKSSHNQYDAIEEEIPAIIHHIQSEIEDVELNFVTHSWGGVWLMSHIARHPELKVNRIVNIAVKRSISIKSFKKWFEVDLIWRRIGGLMTTIFGYFPAVEMKIGQENESRGVYADCKHWVYAKEEWKDVTDGFDYIEEFNHRLDVPPTLYITGINEYYLGHQIDVKRFMKEVNGKQDKFILLSKDNGFAHDYDHINICTSKSGQRDHFPLILSWLKDKDCSQWENSHV</sequence>
<dbReference type="RefSeq" id="WP_044220046.1">
    <property type="nucleotide sequence ID" value="NZ_JRYR02000001.1"/>
</dbReference>
<dbReference type="InterPro" id="IPR000073">
    <property type="entry name" value="AB_hydrolase_1"/>
</dbReference>
<dbReference type="Gene3D" id="3.40.50.1820">
    <property type="entry name" value="alpha/beta hydrolase"/>
    <property type="match status" value="1"/>
</dbReference>
<dbReference type="InterPro" id="IPR029058">
    <property type="entry name" value="AB_hydrolase_fold"/>
</dbReference>